<dbReference type="InterPro" id="IPR032823">
    <property type="entry name" value="BCA_ABC_TP_C"/>
</dbReference>
<dbReference type="EMBL" id="FWXY01000018">
    <property type="protein sequence ID" value="SMC97528.1"/>
    <property type="molecule type" value="Genomic_DNA"/>
</dbReference>
<keyword evidence="6" id="KW-1185">Reference proteome</keyword>
<protein>
    <submittedName>
        <fullName evidence="5">Amino acid/amide ABC transporter ATP-binding protein 1, HAAT family</fullName>
    </submittedName>
</protein>
<name>A0A1W2DKH9_9BACT</name>
<gene>
    <name evidence="5" type="ORF">SAMN02746065_11823</name>
</gene>
<feature type="domain" description="ABC transporter" evidence="4">
    <location>
        <begin position="32"/>
        <end position="279"/>
    </location>
</feature>
<dbReference type="GO" id="GO:0005304">
    <property type="term" value="F:L-valine transmembrane transporter activity"/>
    <property type="evidence" value="ECO:0007669"/>
    <property type="project" value="TreeGrafter"/>
</dbReference>
<dbReference type="PROSITE" id="PS50893">
    <property type="entry name" value="ABC_TRANSPORTER_2"/>
    <property type="match status" value="1"/>
</dbReference>
<dbReference type="Proteomes" id="UP000192418">
    <property type="component" value="Unassembled WGS sequence"/>
</dbReference>
<keyword evidence="3 5" id="KW-0067">ATP-binding</keyword>
<accession>A0A1W2DKH9</accession>
<dbReference type="InterPro" id="IPR051120">
    <property type="entry name" value="ABC_AA/LPS_Transport"/>
</dbReference>
<dbReference type="Pfam" id="PF12399">
    <property type="entry name" value="BCA_ABC_TP_C"/>
    <property type="match status" value="1"/>
</dbReference>
<evidence type="ECO:0000259" key="4">
    <source>
        <dbReference type="PROSITE" id="PS50893"/>
    </source>
</evidence>
<keyword evidence="1" id="KW-0813">Transport</keyword>
<keyword evidence="2" id="KW-0547">Nucleotide-binding</keyword>
<dbReference type="CDD" id="cd03219">
    <property type="entry name" value="ABC_Mj1267_LivG_branched"/>
    <property type="match status" value="1"/>
</dbReference>
<evidence type="ECO:0000256" key="2">
    <source>
        <dbReference type="ARBA" id="ARBA00022741"/>
    </source>
</evidence>
<dbReference type="GO" id="GO:0016887">
    <property type="term" value="F:ATP hydrolysis activity"/>
    <property type="evidence" value="ECO:0007669"/>
    <property type="project" value="InterPro"/>
</dbReference>
<dbReference type="GO" id="GO:0005886">
    <property type="term" value="C:plasma membrane"/>
    <property type="evidence" value="ECO:0007669"/>
    <property type="project" value="TreeGrafter"/>
</dbReference>
<dbReference type="STRING" id="1121400.SAMN02746065_11823"/>
<dbReference type="InterPro" id="IPR003439">
    <property type="entry name" value="ABC_transporter-like_ATP-bd"/>
</dbReference>
<evidence type="ECO:0000313" key="5">
    <source>
        <dbReference type="EMBL" id="SMC97528.1"/>
    </source>
</evidence>
<dbReference type="PANTHER" id="PTHR45772">
    <property type="entry name" value="CONSERVED COMPONENT OF ABC TRANSPORTER FOR NATURAL AMINO ACIDS-RELATED"/>
    <property type="match status" value="1"/>
</dbReference>
<dbReference type="InterPro" id="IPR027417">
    <property type="entry name" value="P-loop_NTPase"/>
</dbReference>
<dbReference type="Pfam" id="PF00005">
    <property type="entry name" value="ABC_tran"/>
    <property type="match status" value="1"/>
</dbReference>
<evidence type="ECO:0000313" key="6">
    <source>
        <dbReference type="Proteomes" id="UP000192418"/>
    </source>
</evidence>
<evidence type="ECO:0000256" key="3">
    <source>
        <dbReference type="ARBA" id="ARBA00022840"/>
    </source>
</evidence>
<dbReference type="SMART" id="SM00382">
    <property type="entry name" value="AAA"/>
    <property type="match status" value="1"/>
</dbReference>
<dbReference type="GO" id="GO:1903805">
    <property type="term" value="P:L-valine import across plasma membrane"/>
    <property type="evidence" value="ECO:0007669"/>
    <property type="project" value="TreeGrafter"/>
</dbReference>
<dbReference type="PANTHER" id="PTHR45772:SF7">
    <property type="entry name" value="AMINO ACID ABC TRANSPORTER ATP-BINDING PROTEIN"/>
    <property type="match status" value="1"/>
</dbReference>
<dbReference type="SUPFAM" id="SSF52540">
    <property type="entry name" value="P-loop containing nucleoside triphosphate hydrolases"/>
    <property type="match status" value="1"/>
</dbReference>
<dbReference type="Gene3D" id="3.40.50.300">
    <property type="entry name" value="P-loop containing nucleotide triphosphate hydrolases"/>
    <property type="match status" value="1"/>
</dbReference>
<dbReference type="OrthoDB" id="5405085at2"/>
<reference evidence="5 6" key="1">
    <citation type="submission" date="2017-04" db="EMBL/GenBank/DDBJ databases">
        <authorList>
            <person name="Afonso C.L."/>
            <person name="Miller P.J."/>
            <person name="Scott M.A."/>
            <person name="Spackman E."/>
            <person name="Goraichik I."/>
            <person name="Dimitrov K.M."/>
            <person name="Suarez D.L."/>
            <person name="Swayne D.E."/>
        </authorList>
    </citation>
    <scope>NUCLEOTIDE SEQUENCE [LARGE SCALE GENOMIC DNA]</scope>
    <source>
        <strain evidence="5 6">DSM 3385</strain>
    </source>
</reference>
<proteinExistence type="predicted"/>
<dbReference type="GO" id="GO:0005524">
    <property type="term" value="F:ATP binding"/>
    <property type="evidence" value="ECO:0007669"/>
    <property type="project" value="UniProtKB-KW"/>
</dbReference>
<dbReference type="GO" id="GO:0015188">
    <property type="term" value="F:L-isoleucine transmembrane transporter activity"/>
    <property type="evidence" value="ECO:0007669"/>
    <property type="project" value="TreeGrafter"/>
</dbReference>
<dbReference type="InterPro" id="IPR003593">
    <property type="entry name" value="AAA+_ATPase"/>
</dbReference>
<organism evidence="5 6">
    <name type="scientific">Desulfocicer vacuolatum DSM 3385</name>
    <dbReference type="NCBI Taxonomy" id="1121400"/>
    <lineage>
        <taxon>Bacteria</taxon>
        <taxon>Pseudomonadati</taxon>
        <taxon>Thermodesulfobacteriota</taxon>
        <taxon>Desulfobacteria</taxon>
        <taxon>Desulfobacterales</taxon>
        <taxon>Desulfobacteraceae</taxon>
        <taxon>Desulfocicer</taxon>
    </lineage>
</organism>
<dbReference type="AlphaFoldDB" id="A0A1W2DKH9"/>
<dbReference type="GO" id="GO:0042941">
    <property type="term" value="P:D-alanine transmembrane transport"/>
    <property type="evidence" value="ECO:0007669"/>
    <property type="project" value="TreeGrafter"/>
</dbReference>
<sequence>MVTDSVKAFSKQSLGSCDIECPKDITRSHDILNVRNLTKMFGGVTAQDDISFSIEPGIVCGLIGPNGAGKTTLFNMITGIYRPDSGQVLFNGRPTRKMAVHQLVRAGIARTFQHVELFGSMTLLENVLVGMHVRTKSGFWGAVTRMPWVMREERRAREKAMDLLEFTGLTQYAHRPAGDLPVGRQKMAEIARALASEPKLLLLDEPAAGLNPVETEALGKLIQRVKERAVTMMLVEHDMSLAMGISDKVIVLDRGKKLAEGSPREVQNNQAVMEAYLGRG</sequence>
<evidence type="ECO:0000256" key="1">
    <source>
        <dbReference type="ARBA" id="ARBA00022448"/>
    </source>
</evidence>
<dbReference type="GO" id="GO:1903806">
    <property type="term" value="P:L-isoleucine import across plasma membrane"/>
    <property type="evidence" value="ECO:0007669"/>
    <property type="project" value="TreeGrafter"/>
</dbReference>
<dbReference type="GO" id="GO:0015808">
    <property type="term" value="P:L-alanine transport"/>
    <property type="evidence" value="ECO:0007669"/>
    <property type="project" value="TreeGrafter"/>
</dbReference>
<dbReference type="GO" id="GO:0015192">
    <property type="term" value="F:L-phenylalanine transmembrane transporter activity"/>
    <property type="evidence" value="ECO:0007669"/>
    <property type="project" value="TreeGrafter"/>
</dbReference>
<dbReference type="FunFam" id="3.40.50.300:FF:000421">
    <property type="entry name" value="Branched-chain amino acid ABC transporter ATP-binding protein"/>
    <property type="match status" value="1"/>
</dbReference>